<keyword evidence="3" id="KW-1185">Reference proteome</keyword>
<dbReference type="SUPFAM" id="SSF47789">
    <property type="entry name" value="C-terminal domain of RNA polymerase alpha subunit"/>
    <property type="match status" value="1"/>
</dbReference>
<dbReference type="EMBL" id="FNPI01000001">
    <property type="protein sequence ID" value="SDY26417.1"/>
    <property type="molecule type" value="Genomic_DNA"/>
</dbReference>
<feature type="region of interest" description="Disordered" evidence="1">
    <location>
        <begin position="82"/>
        <end position="119"/>
    </location>
</feature>
<evidence type="ECO:0008006" key="4">
    <source>
        <dbReference type="Google" id="ProtNLM"/>
    </source>
</evidence>
<dbReference type="OrthoDB" id="7950977at2"/>
<proteinExistence type="predicted"/>
<gene>
    <name evidence="2" type="ORF">SAMN05421736_101810</name>
</gene>
<accession>A0A1H3IFN1</accession>
<dbReference type="AlphaFoldDB" id="A0A1H3IFN1"/>
<feature type="compositionally biased region" description="Basic and acidic residues" evidence="1">
    <location>
        <begin position="107"/>
        <end position="119"/>
    </location>
</feature>
<dbReference type="Proteomes" id="UP000198935">
    <property type="component" value="Unassembled WGS sequence"/>
</dbReference>
<evidence type="ECO:0000256" key="1">
    <source>
        <dbReference type="SAM" id="MobiDB-lite"/>
    </source>
</evidence>
<sequence length="119" mass="13413">MAPSKKTLRICEKGHKYYKSSDCPSCPTCEQEQKPDTGFLSRLSNPARTALEHEGLTSLQKLSTYTEREILQFHGIGPRSMPILRDELQSQGLAFKPGNKSKRKKADTKGTPKQEKPHE</sequence>
<name>A0A1H3IFN1_9BACI</name>
<dbReference type="STRING" id="1503961.SAMN05421736_101810"/>
<evidence type="ECO:0000313" key="3">
    <source>
        <dbReference type="Proteomes" id="UP000198935"/>
    </source>
</evidence>
<reference evidence="3" key="1">
    <citation type="submission" date="2016-10" db="EMBL/GenBank/DDBJ databases">
        <authorList>
            <person name="Varghese N."/>
            <person name="Submissions S."/>
        </authorList>
    </citation>
    <scope>NUCLEOTIDE SEQUENCE [LARGE SCALE GENOMIC DNA]</scope>
    <source>
        <strain evidence="3">SP</strain>
    </source>
</reference>
<dbReference type="NCBIfam" id="NF005841">
    <property type="entry name" value="PRK07758.1"/>
    <property type="match status" value="1"/>
</dbReference>
<organism evidence="2 3">
    <name type="scientific">Evansella caseinilytica</name>
    <dbReference type="NCBI Taxonomy" id="1503961"/>
    <lineage>
        <taxon>Bacteria</taxon>
        <taxon>Bacillati</taxon>
        <taxon>Bacillota</taxon>
        <taxon>Bacilli</taxon>
        <taxon>Bacillales</taxon>
        <taxon>Bacillaceae</taxon>
        <taxon>Evansella</taxon>
    </lineage>
</organism>
<protein>
    <recommendedName>
        <fullName evidence="4">RNA polymerase alpha subunit</fullName>
    </recommendedName>
</protein>
<dbReference type="Gene3D" id="1.10.150.20">
    <property type="entry name" value="5' to 3' exonuclease, C-terminal subdomain"/>
    <property type="match status" value="1"/>
</dbReference>
<evidence type="ECO:0000313" key="2">
    <source>
        <dbReference type="EMBL" id="SDY26417.1"/>
    </source>
</evidence>